<dbReference type="EMBL" id="FUZU01000001">
    <property type="protein sequence ID" value="SKC56773.1"/>
    <property type="molecule type" value="Genomic_DNA"/>
</dbReference>
<dbReference type="InterPro" id="IPR020930">
    <property type="entry name" value="Ribosomal_uL5_bac-type"/>
</dbReference>
<evidence type="ECO:0000313" key="10">
    <source>
        <dbReference type="Proteomes" id="UP000190961"/>
    </source>
</evidence>
<dbReference type="PANTHER" id="PTHR33284:SF1">
    <property type="entry name" value="RIBOSOMAL PROTEIN L25_GLN-TRNA SYNTHETASE, ANTI-CODON-BINDING DOMAIN-CONTAINING PROTEIN"/>
    <property type="match status" value="1"/>
</dbReference>
<keyword evidence="2 5" id="KW-0694">RNA-binding</keyword>
<dbReference type="NCBIfam" id="TIGR00731">
    <property type="entry name" value="bL25_bact_ctc"/>
    <property type="match status" value="1"/>
</dbReference>
<dbReference type="InterPro" id="IPR001021">
    <property type="entry name" value="Ribosomal_bL25_long"/>
</dbReference>
<name>A0A1T5JZH8_9BACT</name>
<dbReference type="Proteomes" id="UP000190961">
    <property type="component" value="Unassembled WGS sequence"/>
</dbReference>
<accession>A0A1T5JZH8</accession>
<evidence type="ECO:0000256" key="1">
    <source>
        <dbReference type="ARBA" id="ARBA00022730"/>
    </source>
</evidence>
<feature type="region of interest" description="Disordered" evidence="6">
    <location>
        <begin position="194"/>
        <end position="216"/>
    </location>
</feature>
<dbReference type="CDD" id="cd00495">
    <property type="entry name" value="Ribosomal_L25_TL5_CTC"/>
    <property type="match status" value="1"/>
</dbReference>
<dbReference type="InterPro" id="IPR029751">
    <property type="entry name" value="Ribosomal_L25_dom"/>
</dbReference>
<dbReference type="Pfam" id="PF14693">
    <property type="entry name" value="Ribosomal_TL5_C"/>
    <property type="match status" value="1"/>
</dbReference>
<evidence type="ECO:0000259" key="8">
    <source>
        <dbReference type="Pfam" id="PF14693"/>
    </source>
</evidence>
<feature type="domain" description="Large ribosomal subunit protein bL25 beta" evidence="8">
    <location>
        <begin position="98"/>
        <end position="180"/>
    </location>
</feature>
<feature type="compositionally biased region" description="Basic and acidic residues" evidence="6">
    <location>
        <begin position="204"/>
        <end position="216"/>
    </location>
</feature>
<dbReference type="GO" id="GO:0003735">
    <property type="term" value="F:structural constituent of ribosome"/>
    <property type="evidence" value="ECO:0007669"/>
    <property type="project" value="InterPro"/>
</dbReference>
<dbReference type="SUPFAM" id="SSF50715">
    <property type="entry name" value="Ribosomal protein L25-like"/>
    <property type="match status" value="1"/>
</dbReference>
<dbReference type="InterPro" id="IPR020057">
    <property type="entry name" value="Ribosomal_bL25_b-dom"/>
</dbReference>
<dbReference type="Gene3D" id="2.40.240.10">
    <property type="entry name" value="Ribosomal Protein L25, Chain P"/>
    <property type="match status" value="1"/>
</dbReference>
<keyword evidence="4 5" id="KW-0687">Ribonucleoprotein</keyword>
<keyword evidence="10" id="KW-1185">Reference proteome</keyword>
<comment type="function">
    <text evidence="5">This is one of the proteins that binds to the 5S RNA in the ribosome where it forms part of the central protuberance.</text>
</comment>
<dbReference type="NCBIfam" id="NF004132">
    <property type="entry name" value="PRK05618.2-2"/>
    <property type="match status" value="1"/>
</dbReference>
<keyword evidence="1 5" id="KW-0699">rRNA-binding</keyword>
<gene>
    <name evidence="5" type="primary">rplY</name>
    <name evidence="5" type="synonym">ctc</name>
    <name evidence="9" type="ORF">SAMN05660236_1635</name>
</gene>
<protein>
    <recommendedName>
        <fullName evidence="5">Large ribosomal subunit protein bL25</fullName>
    </recommendedName>
    <alternativeName>
        <fullName evidence="5">General stress protein CTC</fullName>
    </alternativeName>
</protein>
<evidence type="ECO:0000256" key="4">
    <source>
        <dbReference type="ARBA" id="ARBA00023274"/>
    </source>
</evidence>
<dbReference type="GO" id="GO:0022625">
    <property type="term" value="C:cytosolic large ribosomal subunit"/>
    <property type="evidence" value="ECO:0007669"/>
    <property type="project" value="TreeGrafter"/>
</dbReference>
<evidence type="ECO:0000256" key="3">
    <source>
        <dbReference type="ARBA" id="ARBA00022980"/>
    </source>
</evidence>
<evidence type="ECO:0000256" key="6">
    <source>
        <dbReference type="SAM" id="MobiDB-lite"/>
    </source>
</evidence>
<evidence type="ECO:0000259" key="7">
    <source>
        <dbReference type="Pfam" id="PF01386"/>
    </source>
</evidence>
<feature type="domain" description="Large ribosomal subunit protein bL25 L25" evidence="7">
    <location>
        <begin position="10"/>
        <end position="90"/>
    </location>
</feature>
<evidence type="ECO:0000313" key="9">
    <source>
        <dbReference type="EMBL" id="SKC56773.1"/>
    </source>
</evidence>
<proteinExistence type="inferred from homology"/>
<comment type="subunit">
    <text evidence="5">Part of the 50S ribosomal subunit; part of the 5S rRNA/L5/L18/L25 subcomplex. Contacts the 5S rRNA. Binds to the 5S rRNA independently of L5 and L18.</text>
</comment>
<keyword evidence="3 5" id="KW-0689">Ribosomal protein</keyword>
<dbReference type="AlphaFoldDB" id="A0A1T5JZH8"/>
<evidence type="ECO:0000256" key="2">
    <source>
        <dbReference type="ARBA" id="ARBA00022884"/>
    </source>
</evidence>
<dbReference type="InterPro" id="IPR037121">
    <property type="entry name" value="Ribosomal_bL25_C"/>
</dbReference>
<feature type="compositionally biased region" description="Low complexity" evidence="6">
    <location>
        <begin position="194"/>
        <end position="203"/>
    </location>
</feature>
<organism evidence="9 10">
    <name type="scientific">Ohtaekwangia koreensis</name>
    <dbReference type="NCBI Taxonomy" id="688867"/>
    <lineage>
        <taxon>Bacteria</taxon>
        <taxon>Pseudomonadati</taxon>
        <taxon>Bacteroidota</taxon>
        <taxon>Cytophagia</taxon>
        <taxon>Cytophagales</taxon>
        <taxon>Fulvivirgaceae</taxon>
        <taxon>Ohtaekwangia</taxon>
    </lineage>
</organism>
<dbReference type="OrthoDB" id="9786489at2"/>
<dbReference type="HAMAP" id="MF_01334">
    <property type="entry name" value="Ribosomal_bL25_CTC"/>
    <property type="match status" value="1"/>
</dbReference>
<dbReference type="Pfam" id="PF01386">
    <property type="entry name" value="Ribosomal_L25p"/>
    <property type="match status" value="1"/>
</dbReference>
<dbReference type="Gene3D" id="2.170.120.20">
    <property type="entry name" value="Ribosomal protein L25, beta domain"/>
    <property type="match status" value="1"/>
</dbReference>
<dbReference type="GO" id="GO:0008097">
    <property type="term" value="F:5S rRNA binding"/>
    <property type="evidence" value="ECO:0007669"/>
    <property type="project" value="InterPro"/>
</dbReference>
<dbReference type="STRING" id="688867.SAMN05660236_1635"/>
<dbReference type="PANTHER" id="PTHR33284">
    <property type="entry name" value="RIBOSOMAL PROTEIN L25/GLN-TRNA SYNTHETASE, ANTI-CODON-BINDING DOMAIN-CONTAINING PROTEIN"/>
    <property type="match status" value="1"/>
</dbReference>
<reference evidence="9 10" key="1">
    <citation type="submission" date="2017-02" db="EMBL/GenBank/DDBJ databases">
        <authorList>
            <person name="Peterson S.W."/>
        </authorList>
    </citation>
    <scope>NUCLEOTIDE SEQUENCE [LARGE SCALE GENOMIC DNA]</scope>
    <source>
        <strain evidence="9 10">DSM 25262</strain>
    </source>
</reference>
<evidence type="ECO:0000256" key="5">
    <source>
        <dbReference type="HAMAP-Rule" id="MF_01334"/>
    </source>
</evidence>
<dbReference type="InterPro" id="IPR011035">
    <property type="entry name" value="Ribosomal_bL25/Gln-tRNA_synth"/>
</dbReference>
<comment type="similarity">
    <text evidence="5">Belongs to the bacterial ribosomal protein bL25 family. CTC subfamily.</text>
</comment>
<dbReference type="InterPro" id="IPR020056">
    <property type="entry name" value="Rbsml_bL25/Gln-tRNA_synth_N"/>
</dbReference>
<dbReference type="GO" id="GO:0006412">
    <property type="term" value="P:translation"/>
    <property type="evidence" value="ECO:0007669"/>
    <property type="project" value="UniProtKB-UniRule"/>
</dbReference>
<dbReference type="RefSeq" id="WP_079686171.1">
    <property type="nucleotide sequence ID" value="NZ_FUZU01000001.1"/>
</dbReference>
<sequence>MKTVEIIGYRRANLGKTGSQKLRDEGLVPCVLYGGNEQIHFYSPMILFRELVYTTEAHFVHINIEGEEAQAILQEVQFHPVSEVILHADFLRISEDRKIKMSIPVRLVGTAPGVAKGGTLVRKRAALKVYGFPKDMPDHIDVNVSDLDFHHAIKIGDMKIEGLEFLDPKQATIAAVEVPRAAKLAADEAAAAAANPEAAPAAGAKKEAPKKEEGKK</sequence>